<comment type="caution">
    <text evidence="3">The sequence shown here is derived from an EMBL/GenBank/DDBJ whole genome shotgun (WGS) entry which is preliminary data.</text>
</comment>
<feature type="transmembrane region" description="Helical" evidence="2">
    <location>
        <begin position="1368"/>
        <end position="1388"/>
    </location>
</feature>
<protein>
    <submittedName>
        <fullName evidence="3">TmcB-like protein</fullName>
    </submittedName>
</protein>
<evidence type="ECO:0000313" key="3">
    <source>
        <dbReference type="EMBL" id="KAG9390439.1"/>
    </source>
</evidence>
<keyword evidence="2" id="KW-0472">Membrane</keyword>
<feature type="transmembrane region" description="Helical" evidence="2">
    <location>
        <begin position="346"/>
        <end position="365"/>
    </location>
</feature>
<sequence length="1431" mass="158959">MISERFGPDFPPVLQTRLLMDSTASRGHTTTSEMQSSLLSFSSMPKSSEISGRNSAGNGSNGSSVSSASTASMSTTSQIQNSFFEIMYLASAQNRLFWSLEVLYLLLDGLQILSFAADKQLYDWPYISIIQDGIKYLHFQTYVDEFGRQVATIAGVLLLIAAIVLCSIVYVVARSVQQAQVPHMILVRVIRHVMLFMTTVGFIPIMSVFASVVRTYASTDLNVLDVVIWACSALGAALFCVVVLVCSTVAYAFGYTSTNPLARLSARSNVISVIGRAGIVILFSIDALNDHPAVRATWLAAFVSTHALYYIIYIPYYRMLTNITRVLLDWVVLAPLVAVASPVAGIVMLCVSPIIAGLPLVMYMMTELPTHRFRASMQSVKFEHGEEIIPLELMEARPKLLLFPFQVEIASRRTRQRIKRYRNRIHTINRNAPMTILEFDGAVSDGGELNHNLLPNQYKEELALLHELIEQEVTVGMRLFQFARSRWRNSSTVAMTYILFTACYRGDTLQSAVNSTLTALSVNPVLLDIKFFAFVSDRYRNSLHGDSSVMEKLEAQRNMTTLLRSQRKLAEALGQFWTQINTQRTQQISLRRVNAFISSADRISVLLGSTEKLYHRLLSHPEPRVLRSYVQYVRLFNSADSIKDYTDELYGIADELEVVTANEKGKVVKAKGSGVKIARMDMSGTSVSFLSLHIRAIVSVLIIAVLFSCTIAVSILALQVSRQIVWQFVAISASVTGLQQVGMGLSALRMGNPTLLVGAVNFAGPLWTTVSTDMTQDYITAGLTTYTGSLKIYAGVDPFTVENDPYSVIDVADKSFYEDAIDSLIIECAHLLYTISDLISSELVTVPVFLNGVQTGTQEVGLFEYVTEVIHTAEGIGRCLMQRTTDGHTDGVTYCATEVADTLLEHEAALATVVPAALYNVGDDVFVSSQLFPLLELVIFTVIFVAFLISFLIVAVTLYVIPVTNDITFTVKLIGLFASIPDDTIHSLLDRFQSYRSSKARHTADQPSSAAMARRASMGAPIQGRRESKVLFMESDEEINARMTAAPDDQESTELDSEIGLDSDAIPSGAEPDMISDQEGEMIIHPHAVHREEDESDVPKSEEELFDAKSLAQPPVKHCTIQTFEGNKNSIRFKFAVRQVPMLVLWMSVFGFIYVVMNAYAVYQTSDVAQTAETILIQYRSMLLLRSSMQHIAAYSWDAASSPVTLETMEAEIAADSELVKPLLGYMAGKSADGIDLVSNTWDGINPVLKWASHALMGIMVTDYWFEGYFQADISTLMYDSPCVRLIESTCEADRPEETYAGLLNIIQAYTLRVELAVAELNSGTMYGPSHQFLNETVELDVTGGLLAMSGDLRARFSNLLTDTQTNMLLFMLFFMVLLGLFYVLYFFRTIVQMSKTRRQFSLLFNAMPRNELPTVLAEKFLEFFPDEEDI</sequence>
<gene>
    <name evidence="3" type="ORF">J8273_7789</name>
</gene>
<dbReference type="PANTHER" id="PTHR31600:SF2">
    <property type="entry name" value="GAMETE ENRICHED GENE 10 PROTEIN-RELATED"/>
    <property type="match status" value="1"/>
</dbReference>
<evidence type="ECO:0000313" key="4">
    <source>
        <dbReference type="Proteomes" id="UP000717585"/>
    </source>
</evidence>
<name>A0A8J6AYL9_9EUKA</name>
<dbReference type="Proteomes" id="UP000717585">
    <property type="component" value="Unassembled WGS sequence"/>
</dbReference>
<feature type="transmembrane region" description="Helical" evidence="2">
    <location>
        <begin position="150"/>
        <end position="173"/>
    </location>
</feature>
<dbReference type="EMBL" id="JAHDYR010000064">
    <property type="protein sequence ID" value="KAG9390439.1"/>
    <property type="molecule type" value="Genomic_DNA"/>
</dbReference>
<organism evidence="3 4">
    <name type="scientific">Carpediemonas membranifera</name>
    <dbReference type="NCBI Taxonomy" id="201153"/>
    <lineage>
        <taxon>Eukaryota</taxon>
        <taxon>Metamonada</taxon>
        <taxon>Carpediemonas-like organisms</taxon>
        <taxon>Carpediemonas</taxon>
    </lineage>
</organism>
<evidence type="ECO:0000256" key="1">
    <source>
        <dbReference type="SAM" id="MobiDB-lite"/>
    </source>
</evidence>
<feature type="transmembrane region" description="Helical" evidence="2">
    <location>
        <begin position="724"/>
        <end position="748"/>
    </location>
</feature>
<feature type="transmembrane region" description="Helical" evidence="2">
    <location>
        <begin position="937"/>
        <end position="961"/>
    </location>
</feature>
<proteinExistence type="predicted"/>
<keyword evidence="4" id="KW-1185">Reference proteome</keyword>
<reference evidence="3" key="1">
    <citation type="submission" date="2021-05" db="EMBL/GenBank/DDBJ databases">
        <title>A free-living protist that lacks canonical eukaryotic 1 DNA replication and segregation systems.</title>
        <authorList>
            <person name="Salas-Leiva D.E."/>
            <person name="Tromer E.C."/>
            <person name="Curtis B.A."/>
            <person name="Jerlstrom-Hultqvist J."/>
            <person name="Kolisko M."/>
            <person name="Yi Z."/>
            <person name="Salas-Leiva J.S."/>
            <person name="Gallot-Lavallee L."/>
            <person name="Kops G.J.P.L."/>
            <person name="Archibald J.M."/>
            <person name="Simpson A.G.B."/>
            <person name="Roger A.J."/>
        </authorList>
    </citation>
    <scope>NUCLEOTIDE SEQUENCE</scope>
    <source>
        <strain evidence="3">BICM</strain>
    </source>
</reference>
<feature type="transmembrane region" description="Helical" evidence="2">
    <location>
        <begin position="696"/>
        <end position="718"/>
    </location>
</feature>
<feature type="transmembrane region" description="Helical" evidence="2">
    <location>
        <begin position="266"/>
        <end position="285"/>
    </location>
</feature>
<feature type="transmembrane region" description="Helical" evidence="2">
    <location>
        <begin position="226"/>
        <end position="254"/>
    </location>
</feature>
<keyword evidence="2" id="KW-0812">Transmembrane</keyword>
<keyword evidence="2" id="KW-1133">Transmembrane helix</keyword>
<dbReference type="InterPro" id="IPR052994">
    <property type="entry name" value="Tiny_macrocysts_regulators"/>
</dbReference>
<accession>A0A8J6AYL9</accession>
<feature type="transmembrane region" description="Helical" evidence="2">
    <location>
        <begin position="1142"/>
        <end position="1163"/>
    </location>
</feature>
<feature type="region of interest" description="Disordered" evidence="1">
    <location>
        <begin position="44"/>
        <end position="69"/>
    </location>
</feature>
<feature type="transmembrane region" description="Helical" evidence="2">
    <location>
        <begin position="193"/>
        <end position="214"/>
    </location>
</feature>
<evidence type="ECO:0000256" key="2">
    <source>
        <dbReference type="SAM" id="Phobius"/>
    </source>
</evidence>
<feature type="transmembrane region" description="Helical" evidence="2">
    <location>
        <begin position="297"/>
        <end position="316"/>
    </location>
</feature>
<dbReference type="PANTHER" id="PTHR31600">
    <property type="entry name" value="TINY MACROCYSTS PROTEIN B-RELATED"/>
    <property type="match status" value="1"/>
</dbReference>